<dbReference type="AlphaFoldDB" id="A0A6B0UIP9"/>
<accession>A0A6B0UIP9</accession>
<proteinExistence type="predicted"/>
<name>A0A6B0UIP9_IXORI</name>
<evidence type="ECO:0000313" key="1">
    <source>
        <dbReference type="EMBL" id="MXU89353.1"/>
    </source>
</evidence>
<organism evidence="1">
    <name type="scientific">Ixodes ricinus</name>
    <name type="common">Common tick</name>
    <name type="synonym">Acarus ricinus</name>
    <dbReference type="NCBI Taxonomy" id="34613"/>
    <lineage>
        <taxon>Eukaryota</taxon>
        <taxon>Metazoa</taxon>
        <taxon>Ecdysozoa</taxon>
        <taxon>Arthropoda</taxon>
        <taxon>Chelicerata</taxon>
        <taxon>Arachnida</taxon>
        <taxon>Acari</taxon>
        <taxon>Parasitiformes</taxon>
        <taxon>Ixodida</taxon>
        <taxon>Ixodoidea</taxon>
        <taxon>Ixodidae</taxon>
        <taxon>Ixodinae</taxon>
        <taxon>Ixodes</taxon>
    </lineage>
</organism>
<dbReference type="EMBL" id="GIFC01007270">
    <property type="protein sequence ID" value="MXU89353.1"/>
    <property type="molecule type" value="Transcribed_RNA"/>
</dbReference>
<reference evidence="1" key="1">
    <citation type="submission" date="2019-12" db="EMBL/GenBank/DDBJ databases">
        <title>An insight into the sialome of adult female Ixodes ricinus ticks feeding for 6 days.</title>
        <authorList>
            <person name="Perner J."/>
            <person name="Ribeiro J.M.C."/>
        </authorList>
    </citation>
    <scope>NUCLEOTIDE SEQUENCE</scope>
    <source>
        <strain evidence="1">Semi-engorged</strain>
        <tissue evidence="1">Salivary glands</tissue>
    </source>
</reference>
<sequence>MLAHCRMSWVVASISSPASVSTTKCSKPITDFTAVLRMRKARARFPERELRRAQYSSTSRIQPESGVVSPLASPWVKWYSCCWHSWPWAWTPSARVTLFHQTELCGQ</sequence>
<protein>
    <submittedName>
        <fullName evidence="1">Uncharacterized protein</fullName>
    </submittedName>
</protein>